<evidence type="ECO:0000256" key="2">
    <source>
        <dbReference type="ARBA" id="ARBA00022670"/>
    </source>
</evidence>
<name>A0A5N6VAH1_ASPTM</name>
<feature type="chain" id="PRO_5025011816" evidence="11">
    <location>
        <begin position="24"/>
        <end position="652"/>
    </location>
</feature>
<dbReference type="GO" id="GO:0008240">
    <property type="term" value="F:tripeptidyl-peptidase activity"/>
    <property type="evidence" value="ECO:0007669"/>
    <property type="project" value="TreeGrafter"/>
</dbReference>
<evidence type="ECO:0000256" key="4">
    <source>
        <dbReference type="ARBA" id="ARBA00022729"/>
    </source>
</evidence>
<dbReference type="Pfam" id="PF09286">
    <property type="entry name" value="Pro-kuma_activ"/>
    <property type="match status" value="1"/>
</dbReference>
<reference evidence="13 14" key="1">
    <citation type="submission" date="2019-04" db="EMBL/GenBank/DDBJ databases">
        <title>Friends and foes A comparative genomics study of 23 Aspergillus species from section Flavi.</title>
        <authorList>
            <consortium name="DOE Joint Genome Institute"/>
            <person name="Kjaerbolling I."/>
            <person name="Vesth T."/>
            <person name="Frisvad J.C."/>
            <person name="Nybo J.L."/>
            <person name="Theobald S."/>
            <person name="Kildgaard S."/>
            <person name="Isbrandt T."/>
            <person name="Kuo A."/>
            <person name="Sato A."/>
            <person name="Lyhne E.K."/>
            <person name="Kogle M.E."/>
            <person name="Wiebenga A."/>
            <person name="Kun R.S."/>
            <person name="Lubbers R.J."/>
            <person name="Makela M.R."/>
            <person name="Barry K."/>
            <person name="Chovatia M."/>
            <person name="Clum A."/>
            <person name="Daum C."/>
            <person name="Haridas S."/>
            <person name="He G."/>
            <person name="LaButti K."/>
            <person name="Lipzen A."/>
            <person name="Mondo S."/>
            <person name="Riley R."/>
            <person name="Salamov A."/>
            <person name="Simmons B.A."/>
            <person name="Magnuson J.K."/>
            <person name="Henrissat B."/>
            <person name="Mortensen U.H."/>
            <person name="Larsen T.O."/>
            <person name="Devries R.P."/>
            <person name="Grigoriev I.V."/>
            <person name="Machida M."/>
            <person name="Baker S.E."/>
            <person name="Andersen M.R."/>
        </authorList>
    </citation>
    <scope>NUCLEOTIDE SEQUENCE [LARGE SCALE GENOMIC DNA]</scope>
    <source>
        <strain evidence="13 14">CBS 117626</strain>
    </source>
</reference>
<evidence type="ECO:0000256" key="5">
    <source>
        <dbReference type="ARBA" id="ARBA00022801"/>
    </source>
</evidence>
<keyword evidence="3 9" id="KW-0479">Metal-binding</keyword>
<evidence type="ECO:0000256" key="6">
    <source>
        <dbReference type="ARBA" id="ARBA00022825"/>
    </source>
</evidence>
<dbReference type="GO" id="GO:0046872">
    <property type="term" value="F:metal ion binding"/>
    <property type="evidence" value="ECO:0007669"/>
    <property type="project" value="UniProtKB-UniRule"/>
</dbReference>
<keyword evidence="14" id="KW-1185">Reference proteome</keyword>
<feature type="binding site" evidence="9">
    <location>
        <position position="610"/>
    </location>
    <ligand>
        <name>Ca(2+)</name>
        <dbReference type="ChEBI" id="CHEBI:29108"/>
    </ligand>
</feature>
<evidence type="ECO:0000256" key="7">
    <source>
        <dbReference type="ARBA" id="ARBA00022837"/>
    </source>
</evidence>
<sequence>MRPLSHLSFLNGLLLGLSALSAATSVVHERREVTSSNWVKRARVNPSDKHVVRIGLAQSNLEEAHDLLMDVSNPSSSNYAKFYSADEVAAKFAPSTETVNEVQNWLTEKGINASRVAQTKNHGWLVFHATSKEIEDLFDTTYYEYHNRKTGKKAIACEQYHVPASVQKHIDYVHPGINLNPSSGKASSIRRRSSASRKTKLPAHGGRPIHQHDVKGLNVTNCDVSITPDCIRALYKIPSARAAPHPNNSLGIFEEGDVYAQEDLDLFFKTFAKNIPQGTHPIPAFIDGGEAPVPIGKAGGESDLDFELAYPIVHPQSITLYQTDDANWAVNTKGFLNTFLDALDGSYCTHCAYGECGNDPSLDPVYPDDGGYDGKLMCGVFKPTNVISVSYGEQEVDLPAYYQQRQCMEFLKLGLQGVSVLFASGDNGVAGPPGDNGTYNGCLNNGTVFTPAFPNSCPYITNVGATKVYPGQTVSQPESAVYDPDGIYSYASGGGFSNIYPIPDYQADAVATYFKDHNPPYPYYEGAENLGKNGGLYNRLGRGYPDVAANGDNIAVFNRGEFGLSGGTSASTPIFAAIINRIIDERLAVGKGPVGFINPVLYKNPSVLNDITNGTNPGCETDGFSTAPGWDPVTGLGTPNYPKMLKLWLDLP</sequence>
<evidence type="ECO:0000256" key="10">
    <source>
        <dbReference type="SAM" id="MobiDB-lite"/>
    </source>
</evidence>
<dbReference type="CDD" id="cd04056">
    <property type="entry name" value="Peptidases_S53"/>
    <property type="match status" value="1"/>
</dbReference>
<feature type="compositionally biased region" description="Basic residues" evidence="10">
    <location>
        <begin position="188"/>
        <end position="201"/>
    </location>
</feature>
<dbReference type="CDD" id="cd11377">
    <property type="entry name" value="Pro-peptidase_S53"/>
    <property type="match status" value="1"/>
</dbReference>
<dbReference type="SMART" id="SM00944">
    <property type="entry name" value="Pro-kuma_activ"/>
    <property type="match status" value="1"/>
</dbReference>
<protein>
    <submittedName>
        <fullName evidence="13">Peptidase S8/S53 domain-containing protein</fullName>
    </submittedName>
</protein>
<dbReference type="SUPFAM" id="SSF52743">
    <property type="entry name" value="Subtilisin-like"/>
    <property type="match status" value="1"/>
</dbReference>
<evidence type="ECO:0000256" key="8">
    <source>
        <dbReference type="ARBA" id="ARBA00023145"/>
    </source>
</evidence>
<feature type="domain" description="Peptidase S53" evidence="12">
    <location>
        <begin position="225"/>
        <end position="651"/>
    </location>
</feature>
<keyword evidence="2 9" id="KW-0645">Protease</keyword>
<organism evidence="13 14">
    <name type="scientific">Aspergillus tamarii</name>
    <dbReference type="NCBI Taxonomy" id="41984"/>
    <lineage>
        <taxon>Eukaryota</taxon>
        <taxon>Fungi</taxon>
        <taxon>Dikarya</taxon>
        <taxon>Ascomycota</taxon>
        <taxon>Pezizomycotina</taxon>
        <taxon>Eurotiomycetes</taxon>
        <taxon>Eurotiomycetidae</taxon>
        <taxon>Eurotiales</taxon>
        <taxon>Aspergillaceae</taxon>
        <taxon>Aspergillus</taxon>
        <taxon>Aspergillus subgen. Circumdati</taxon>
    </lineage>
</organism>
<dbReference type="Proteomes" id="UP000326950">
    <property type="component" value="Unassembled WGS sequence"/>
</dbReference>
<keyword evidence="6 9" id="KW-0720">Serine protease</keyword>
<dbReference type="PROSITE" id="PS51695">
    <property type="entry name" value="SEDOLISIN"/>
    <property type="match status" value="1"/>
</dbReference>
<evidence type="ECO:0000256" key="9">
    <source>
        <dbReference type="PROSITE-ProRule" id="PRU01032"/>
    </source>
</evidence>
<evidence type="ECO:0000313" key="13">
    <source>
        <dbReference type="EMBL" id="KAE8167904.1"/>
    </source>
</evidence>
<keyword evidence="5 9" id="KW-0378">Hydrolase</keyword>
<feature type="active site" description="Charge relay system" evidence="9">
    <location>
        <position position="569"/>
    </location>
</feature>
<gene>
    <name evidence="13" type="ORF">BDV40DRAFT_311385</name>
</gene>
<keyword evidence="8" id="KW-0865">Zymogen</keyword>
<dbReference type="Gene3D" id="3.40.50.200">
    <property type="entry name" value="Peptidase S8/S53 domain"/>
    <property type="match status" value="1"/>
</dbReference>
<feature type="binding site" evidence="9">
    <location>
        <position position="629"/>
    </location>
    <ligand>
        <name>Ca(2+)</name>
        <dbReference type="ChEBI" id="CHEBI:29108"/>
    </ligand>
</feature>
<dbReference type="GO" id="GO:0006508">
    <property type="term" value="P:proteolysis"/>
    <property type="evidence" value="ECO:0007669"/>
    <property type="project" value="UniProtKB-KW"/>
</dbReference>
<dbReference type="PANTHER" id="PTHR14218:SF19">
    <property type="entry name" value="SERINE PROTEASE AORO, PUTATIVE (AFU_ORTHOLOGUE AFUA_6G10250)-RELATED"/>
    <property type="match status" value="1"/>
</dbReference>
<feature type="binding site" evidence="9">
    <location>
        <position position="611"/>
    </location>
    <ligand>
        <name>Ca(2+)</name>
        <dbReference type="ChEBI" id="CHEBI:29108"/>
    </ligand>
</feature>
<dbReference type="InterPro" id="IPR015366">
    <property type="entry name" value="S53_propep"/>
</dbReference>
<feature type="binding site" evidence="9">
    <location>
        <position position="631"/>
    </location>
    <ligand>
        <name>Ca(2+)</name>
        <dbReference type="ChEBI" id="CHEBI:29108"/>
    </ligand>
</feature>
<accession>A0A5N6VAH1</accession>
<feature type="signal peptide" evidence="11">
    <location>
        <begin position="1"/>
        <end position="23"/>
    </location>
</feature>
<keyword evidence="4 11" id="KW-0732">Signal</keyword>
<evidence type="ECO:0000313" key="14">
    <source>
        <dbReference type="Proteomes" id="UP000326950"/>
    </source>
</evidence>
<dbReference type="SUPFAM" id="SSF54897">
    <property type="entry name" value="Protease propeptides/inhibitors"/>
    <property type="match status" value="1"/>
</dbReference>
<dbReference type="OrthoDB" id="409122at2759"/>
<dbReference type="GO" id="GO:0004252">
    <property type="term" value="F:serine-type endopeptidase activity"/>
    <property type="evidence" value="ECO:0007669"/>
    <property type="project" value="UniProtKB-UniRule"/>
</dbReference>
<feature type="active site" description="Charge relay system" evidence="9">
    <location>
        <position position="305"/>
    </location>
</feature>
<feature type="region of interest" description="Disordered" evidence="10">
    <location>
        <begin position="181"/>
        <end position="212"/>
    </location>
</feature>
<feature type="active site" description="Charge relay system" evidence="9">
    <location>
        <position position="301"/>
    </location>
</feature>
<evidence type="ECO:0000256" key="1">
    <source>
        <dbReference type="ARBA" id="ARBA00004239"/>
    </source>
</evidence>
<comment type="cofactor">
    <cofactor evidence="9">
        <name>Ca(2+)</name>
        <dbReference type="ChEBI" id="CHEBI:29108"/>
    </cofactor>
    <text evidence="9">Binds 1 Ca(2+) ion per subunit.</text>
</comment>
<dbReference type="GO" id="GO:0005576">
    <property type="term" value="C:extracellular region"/>
    <property type="evidence" value="ECO:0007669"/>
    <property type="project" value="UniProtKB-SubCell"/>
</dbReference>
<evidence type="ECO:0000256" key="3">
    <source>
        <dbReference type="ARBA" id="ARBA00022723"/>
    </source>
</evidence>
<evidence type="ECO:0000259" key="12">
    <source>
        <dbReference type="PROSITE" id="PS51695"/>
    </source>
</evidence>
<dbReference type="EMBL" id="ML738587">
    <property type="protein sequence ID" value="KAE8167904.1"/>
    <property type="molecule type" value="Genomic_DNA"/>
</dbReference>
<comment type="subcellular location">
    <subcellularLocation>
        <location evidence="1">Secreted</location>
        <location evidence="1">Extracellular space</location>
    </subcellularLocation>
</comment>
<dbReference type="AlphaFoldDB" id="A0A5N6VAH1"/>
<dbReference type="InterPro" id="IPR050819">
    <property type="entry name" value="Tripeptidyl-peptidase_I"/>
</dbReference>
<dbReference type="InterPro" id="IPR030400">
    <property type="entry name" value="Sedolisin_dom"/>
</dbReference>
<dbReference type="InterPro" id="IPR036852">
    <property type="entry name" value="Peptidase_S8/S53_dom_sf"/>
</dbReference>
<evidence type="ECO:0000256" key="11">
    <source>
        <dbReference type="SAM" id="SignalP"/>
    </source>
</evidence>
<dbReference type="PANTHER" id="PTHR14218">
    <property type="entry name" value="PROTEASE S8 TRIPEPTIDYL PEPTIDASE I CLN2"/>
    <property type="match status" value="1"/>
</dbReference>
<proteinExistence type="predicted"/>
<keyword evidence="7 9" id="KW-0106">Calcium</keyword>